<dbReference type="Proteomes" id="UP000186684">
    <property type="component" value="Unassembled WGS sequence"/>
</dbReference>
<sequence>MALPFLSRKPAAAPWQGPARVIVHCGFRKTGTTSIQDFLRLNADALPEGLSVSARDALTRPFRRAVQAHIHAPGRSALSRVEAEAAALCAHWAQDSGETVLISDENLFGKDIVAEDGRTIFDLAATYLPILERHFGTGPDLHFVFYTRDRDAWLSSAYNQAVKRRGVTADADRWIAAIPGEVDWTPGLAKIRAALSAPVHVFAMEDDLSGAAPLLGRALFRLAGIDDAAMDAMPRPGRSNESLKPAVLDFMRKLNGLDIPLDARRKVGRLVEASQDLFA</sequence>
<dbReference type="SUPFAM" id="SSF52540">
    <property type="entry name" value="P-loop containing nucleoside triphosphate hydrolases"/>
    <property type="match status" value="1"/>
</dbReference>
<dbReference type="RefSeq" id="WP_076447516.1">
    <property type="nucleotide sequence ID" value="NZ_FTOQ01000004.1"/>
</dbReference>
<dbReference type="InterPro" id="IPR027417">
    <property type="entry name" value="P-loop_NTPase"/>
</dbReference>
<gene>
    <name evidence="1" type="ORF">SAMN05421759_104165</name>
</gene>
<dbReference type="Gene3D" id="3.40.50.300">
    <property type="entry name" value="P-loop containing nucleotide triphosphate hydrolases"/>
    <property type="match status" value="1"/>
</dbReference>
<proteinExistence type="predicted"/>
<accession>A0A1N7MBG0</accession>
<keyword evidence="2" id="KW-1185">Reference proteome</keyword>
<dbReference type="STRING" id="633194.SAMN05421759_104165"/>
<dbReference type="AlphaFoldDB" id="A0A1N7MBG0"/>
<evidence type="ECO:0000313" key="2">
    <source>
        <dbReference type="Proteomes" id="UP000186684"/>
    </source>
</evidence>
<evidence type="ECO:0008006" key="3">
    <source>
        <dbReference type="Google" id="ProtNLM"/>
    </source>
</evidence>
<evidence type="ECO:0000313" key="1">
    <source>
        <dbReference type="EMBL" id="SIS83465.1"/>
    </source>
</evidence>
<name>A0A1N7MBG0_9RHOB</name>
<dbReference type="EMBL" id="FTOQ01000004">
    <property type="protein sequence ID" value="SIS83465.1"/>
    <property type="molecule type" value="Genomic_DNA"/>
</dbReference>
<protein>
    <recommendedName>
        <fullName evidence="3">Sulfotransferase family protein</fullName>
    </recommendedName>
</protein>
<organism evidence="1 2">
    <name type="scientific">Roseivivax lentus</name>
    <dbReference type="NCBI Taxonomy" id="633194"/>
    <lineage>
        <taxon>Bacteria</taxon>
        <taxon>Pseudomonadati</taxon>
        <taxon>Pseudomonadota</taxon>
        <taxon>Alphaproteobacteria</taxon>
        <taxon>Rhodobacterales</taxon>
        <taxon>Roseobacteraceae</taxon>
        <taxon>Roseivivax</taxon>
    </lineage>
</organism>
<dbReference type="OrthoDB" id="7762993at2"/>
<reference evidence="2" key="1">
    <citation type="submission" date="2017-01" db="EMBL/GenBank/DDBJ databases">
        <authorList>
            <person name="Varghese N."/>
            <person name="Submissions S."/>
        </authorList>
    </citation>
    <scope>NUCLEOTIDE SEQUENCE [LARGE SCALE GENOMIC DNA]</scope>
    <source>
        <strain evidence="2">DSM 29430</strain>
    </source>
</reference>